<name>A0ABW1FTG2_9ACTN</name>
<dbReference type="EMBL" id="JBHSQJ010000002">
    <property type="protein sequence ID" value="MFC5905716.1"/>
    <property type="molecule type" value="Genomic_DNA"/>
</dbReference>
<comment type="caution">
    <text evidence="2">The sequence shown here is derived from an EMBL/GenBank/DDBJ whole genome shotgun (WGS) entry which is preliminary data.</text>
</comment>
<protein>
    <submittedName>
        <fullName evidence="2">VWA domain-containing protein</fullName>
    </submittedName>
</protein>
<feature type="domain" description="VWFA" evidence="1">
    <location>
        <begin position="38"/>
        <end position="225"/>
    </location>
</feature>
<dbReference type="SMART" id="SM00327">
    <property type="entry name" value="VWA"/>
    <property type="match status" value="1"/>
</dbReference>
<gene>
    <name evidence="2" type="ORF">ACFP3V_00560</name>
</gene>
<dbReference type="Proteomes" id="UP001596174">
    <property type="component" value="Unassembled WGS sequence"/>
</dbReference>
<dbReference type="InterPro" id="IPR019303">
    <property type="entry name" value="vWA_TerF_C"/>
</dbReference>
<organism evidence="2 3">
    <name type="scientific">Streptacidiphilus monticola</name>
    <dbReference type="NCBI Taxonomy" id="2161674"/>
    <lineage>
        <taxon>Bacteria</taxon>
        <taxon>Bacillati</taxon>
        <taxon>Actinomycetota</taxon>
        <taxon>Actinomycetes</taxon>
        <taxon>Kitasatosporales</taxon>
        <taxon>Streptomycetaceae</taxon>
        <taxon>Streptacidiphilus</taxon>
    </lineage>
</organism>
<evidence type="ECO:0000259" key="1">
    <source>
        <dbReference type="SMART" id="SM00327"/>
    </source>
</evidence>
<reference evidence="3" key="1">
    <citation type="journal article" date="2019" name="Int. J. Syst. Evol. Microbiol.">
        <title>The Global Catalogue of Microorganisms (GCM) 10K type strain sequencing project: providing services to taxonomists for standard genome sequencing and annotation.</title>
        <authorList>
            <consortium name="The Broad Institute Genomics Platform"/>
            <consortium name="The Broad Institute Genome Sequencing Center for Infectious Disease"/>
            <person name="Wu L."/>
            <person name="Ma J."/>
        </authorList>
    </citation>
    <scope>NUCLEOTIDE SEQUENCE [LARGE SCALE GENOMIC DNA]</scope>
    <source>
        <strain evidence="3">JCM 4816</strain>
    </source>
</reference>
<dbReference type="RefSeq" id="WP_380578429.1">
    <property type="nucleotide sequence ID" value="NZ_JBHSQJ010000002.1"/>
</dbReference>
<dbReference type="SUPFAM" id="SSF53300">
    <property type="entry name" value="vWA-like"/>
    <property type="match status" value="1"/>
</dbReference>
<evidence type="ECO:0000313" key="3">
    <source>
        <dbReference type="Proteomes" id="UP001596174"/>
    </source>
</evidence>
<keyword evidence="3" id="KW-1185">Reference proteome</keyword>
<sequence>MDDAPPPPQTPAPPADRISLRKELVRVSLEKRGARGIRARVALVLDRTGSMRARYADGTVGRLVERLAPVAAVLDDDGELDAWTFADHCARLPSLRIPELGDWIERHVYIRSGNRQLPPLPDGSLRVPDHLVHVFGGNNEPEVIQDILRAYAAEPGDPVLVLFFSDGGVNRTKQISALLTEAAAKPLFWQFVGLGRADYGILERFDTLPGRLVDNAGFFQVDDIDRIDDAELYDRLLSEFPQWLTEARRAGVIR</sequence>
<dbReference type="InterPro" id="IPR036465">
    <property type="entry name" value="vWFA_dom_sf"/>
</dbReference>
<accession>A0ABW1FTG2</accession>
<proteinExistence type="predicted"/>
<dbReference type="InterPro" id="IPR002035">
    <property type="entry name" value="VWF_A"/>
</dbReference>
<dbReference type="Pfam" id="PF10138">
    <property type="entry name" value="vWA-TerF-like"/>
    <property type="match status" value="1"/>
</dbReference>
<evidence type="ECO:0000313" key="2">
    <source>
        <dbReference type="EMBL" id="MFC5905716.1"/>
    </source>
</evidence>